<gene>
    <name evidence="3" type="ORF">TRN7648_01596</name>
</gene>
<dbReference type="RefSeq" id="WP_058247077.1">
    <property type="nucleotide sequence ID" value="NZ_CYSE01000002.1"/>
</dbReference>
<dbReference type="PROSITE" id="PS50931">
    <property type="entry name" value="HTH_LYSR"/>
    <property type="match status" value="1"/>
</dbReference>
<proteinExistence type="inferred from homology"/>
<evidence type="ECO:0000259" key="2">
    <source>
        <dbReference type="PROSITE" id="PS50931"/>
    </source>
</evidence>
<dbReference type="GO" id="GO:0006351">
    <property type="term" value="P:DNA-templated transcription"/>
    <property type="evidence" value="ECO:0007669"/>
    <property type="project" value="TreeGrafter"/>
</dbReference>
<dbReference type="Gene3D" id="1.10.10.10">
    <property type="entry name" value="Winged helix-like DNA-binding domain superfamily/Winged helix DNA-binding domain"/>
    <property type="match status" value="1"/>
</dbReference>
<name>A0A0P1G7I6_9RHOB</name>
<evidence type="ECO:0000313" key="4">
    <source>
        <dbReference type="Proteomes" id="UP000054935"/>
    </source>
</evidence>
<dbReference type="SUPFAM" id="SSF46785">
    <property type="entry name" value="Winged helix' DNA-binding domain"/>
    <property type="match status" value="1"/>
</dbReference>
<sequence>MDNWDDLRFLVALARTGTMKAAAQVLGTNTATVSRRIERLSETLGQPAFIKTTDGWKPSKAVEGLIHVAQSFDGQIQSALNAQSDADSAPVVIKMGSVPFVLRSVLAPGLQRDGAMLDGINMVFSDRVNKEGLGDHDLVIQYRRPEQGRVVTRKAGELSFRLFRPKGSISGAWAGLAESMDDDSLIQMAYAEFKCPPRLRVDNFHALQTLMKTLNLAAPLPDLVGMADPELEPVTPEAAPEIKDFWLFFHESRRSDPSIRRAVDFVLKAFEEAQFSDSAGTKAG</sequence>
<dbReference type="AlphaFoldDB" id="A0A0P1G7I6"/>
<dbReference type="STRING" id="441103.TRN7648_01596"/>
<dbReference type="SUPFAM" id="SSF53850">
    <property type="entry name" value="Periplasmic binding protein-like II"/>
    <property type="match status" value="1"/>
</dbReference>
<dbReference type="InterPro" id="IPR036388">
    <property type="entry name" value="WH-like_DNA-bd_sf"/>
</dbReference>
<accession>A0A0P1G7I6</accession>
<evidence type="ECO:0000313" key="3">
    <source>
        <dbReference type="EMBL" id="CUH77666.1"/>
    </source>
</evidence>
<reference evidence="3 4" key="1">
    <citation type="submission" date="2015-09" db="EMBL/GenBank/DDBJ databases">
        <authorList>
            <consortium name="Swine Surveillance"/>
        </authorList>
    </citation>
    <scope>NUCLEOTIDE SEQUENCE [LARGE SCALE GENOMIC DNA]</scope>
    <source>
        <strain evidence="3 4">CECT 7648</strain>
    </source>
</reference>
<dbReference type="GO" id="GO:0043565">
    <property type="term" value="F:sequence-specific DNA binding"/>
    <property type="evidence" value="ECO:0007669"/>
    <property type="project" value="TreeGrafter"/>
</dbReference>
<dbReference type="OrthoDB" id="7768317at2"/>
<dbReference type="InterPro" id="IPR058163">
    <property type="entry name" value="LysR-type_TF_proteobact-type"/>
</dbReference>
<dbReference type="GO" id="GO:0003700">
    <property type="term" value="F:DNA-binding transcription factor activity"/>
    <property type="evidence" value="ECO:0007669"/>
    <property type="project" value="InterPro"/>
</dbReference>
<dbReference type="Proteomes" id="UP000054935">
    <property type="component" value="Unassembled WGS sequence"/>
</dbReference>
<comment type="similarity">
    <text evidence="1">Belongs to the LysR transcriptional regulatory family.</text>
</comment>
<dbReference type="InterPro" id="IPR036390">
    <property type="entry name" value="WH_DNA-bd_sf"/>
</dbReference>
<dbReference type="Pfam" id="PF00126">
    <property type="entry name" value="HTH_1"/>
    <property type="match status" value="1"/>
</dbReference>
<dbReference type="PANTHER" id="PTHR30537:SF3">
    <property type="entry name" value="TRANSCRIPTIONAL REGULATORY PROTEIN"/>
    <property type="match status" value="1"/>
</dbReference>
<protein>
    <submittedName>
        <fullName evidence="3">Bacterial regulatory helix-turn-helix protein, lysR family</fullName>
    </submittedName>
</protein>
<organism evidence="3 4">
    <name type="scientific">Tropicibacter naphthalenivorans</name>
    <dbReference type="NCBI Taxonomy" id="441103"/>
    <lineage>
        <taxon>Bacteria</taxon>
        <taxon>Pseudomonadati</taxon>
        <taxon>Pseudomonadota</taxon>
        <taxon>Alphaproteobacteria</taxon>
        <taxon>Rhodobacterales</taxon>
        <taxon>Roseobacteraceae</taxon>
        <taxon>Tropicibacter</taxon>
    </lineage>
</organism>
<keyword evidence="4" id="KW-1185">Reference proteome</keyword>
<dbReference type="PANTHER" id="PTHR30537">
    <property type="entry name" value="HTH-TYPE TRANSCRIPTIONAL REGULATOR"/>
    <property type="match status" value="1"/>
</dbReference>
<dbReference type="EMBL" id="CYSE01000002">
    <property type="protein sequence ID" value="CUH77666.1"/>
    <property type="molecule type" value="Genomic_DNA"/>
</dbReference>
<evidence type="ECO:0000256" key="1">
    <source>
        <dbReference type="ARBA" id="ARBA00009437"/>
    </source>
</evidence>
<dbReference type="InterPro" id="IPR000847">
    <property type="entry name" value="LysR_HTH_N"/>
</dbReference>
<feature type="domain" description="HTH lysR-type" evidence="2">
    <location>
        <begin position="1"/>
        <end position="59"/>
    </location>
</feature>